<evidence type="ECO:0008006" key="6">
    <source>
        <dbReference type="Google" id="ProtNLM"/>
    </source>
</evidence>
<dbReference type="PANTHER" id="PTHR23159:SF31">
    <property type="entry name" value="CENTROSOME-ASSOCIATED PROTEIN CEP250 ISOFORM X1"/>
    <property type="match status" value="1"/>
</dbReference>
<feature type="region of interest" description="Disordered" evidence="2">
    <location>
        <begin position="1145"/>
        <end position="1165"/>
    </location>
</feature>
<comment type="caution">
    <text evidence="4">The sequence shown here is derived from an EMBL/GenBank/DDBJ whole genome shotgun (WGS) entry which is preliminary data.</text>
</comment>
<dbReference type="PANTHER" id="PTHR23159">
    <property type="entry name" value="CENTROSOMAL PROTEIN 2"/>
    <property type="match status" value="1"/>
</dbReference>
<evidence type="ECO:0000313" key="4">
    <source>
        <dbReference type="EMBL" id="GBE60005.1"/>
    </source>
</evidence>
<proteinExistence type="predicted"/>
<organism evidence="4 5">
    <name type="scientific">Babesia ovata</name>
    <dbReference type="NCBI Taxonomy" id="189622"/>
    <lineage>
        <taxon>Eukaryota</taxon>
        <taxon>Sar</taxon>
        <taxon>Alveolata</taxon>
        <taxon>Apicomplexa</taxon>
        <taxon>Aconoidasida</taxon>
        <taxon>Piroplasmida</taxon>
        <taxon>Babesiidae</taxon>
        <taxon>Babesia</taxon>
    </lineage>
</organism>
<feature type="coiled-coil region" evidence="1">
    <location>
        <begin position="38"/>
        <end position="143"/>
    </location>
</feature>
<evidence type="ECO:0000256" key="2">
    <source>
        <dbReference type="SAM" id="MobiDB-lite"/>
    </source>
</evidence>
<accession>A0A2H6KAJ5</accession>
<dbReference type="VEuPathDB" id="PiroplasmaDB:BOVATA_014980"/>
<keyword evidence="3" id="KW-0472">Membrane</keyword>
<evidence type="ECO:0000313" key="5">
    <source>
        <dbReference type="Proteomes" id="UP000236319"/>
    </source>
</evidence>
<keyword evidence="1" id="KW-0175">Coiled coil</keyword>
<evidence type="ECO:0000256" key="1">
    <source>
        <dbReference type="SAM" id="Coils"/>
    </source>
</evidence>
<gene>
    <name evidence="4" type="ORF">BOVATA_014980</name>
</gene>
<dbReference type="Proteomes" id="UP000236319">
    <property type="component" value="Unassembled WGS sequence"/>
</dbReference>
<sequence length="1836" mass="204610">MPAVSLLKLLKSVQENCKKYDALQTQIAQKLAENKNSQVSVSGDVDSLKQQVEELQKEIFSQSSTLTTQINIVIPAVQSKIDDLDSKKNEVDDLQSQVNELKKKIEEGNKALVKPQKYDENQLKDAEERLKNAKKEFPEKESKSLESHQTSMKSLKSLQSLCQYCDEVSKIDKNNENPKKLLESLTEGLENFLGYQDGNYTGEGIVYSDLDRLCDGVMSFLHGVLQSVKDDDNVKKYDDYISNEDHRLQKLLDSLQSSIGQGRSVFGEQVKEVSEWLKKYFFQVDTSAINVISALGELNHNVSEKYPEKIDAGESLQEQLKTWTGMVTAMETHINDNIITNVNNLDPALSDKIMRQIEPVQKVVEHLGGVAGNGGLMEKARKVDNELLQQKNDVISAIDLQTHIVQAMLNEGYKKISDKIVSLKKKRKESFGHMKYALNKAMGEAQHFLDNFNNEYWTQILRHFNDMGGALAEVDKAQNPTGDTNKSKLRYEFENFKNSMGASTMKLQSYVLELEDWIDNTKSFIDGISKQHVDEIVDAIVGKESREEVDAALQQIDVEADLLNGQFNNLKDKLNVEVEKVTGGGAKNGPLSQLKALATTFKNQLAVPETATAMDKYLELDVSRSDDGLTSRLLRSATTGDKVNSQLLPLIKKAADAAIKKLQDALQGPVISKLNDVNNTVTDLDRDAKGAHGAIKEKSGRIKSKLAELTVAFANAGKGIKKALQLLNDDSVENRLLKRIKPNLDTLQAKNYEEISNAAEAIDPIVTSLESLPEVIETKRQETDAKVKALKDTIDTLNGHFKHIEYLVREADSALERVIQSVADALSEAYIEAQNAIKTLKSKILISARKAFSTLTSAIRSLFSASHTADLQALRALVETQLREVQNIIARDAVTGVKGMLKAVSGMKFHIDRNGLPAFKNYDQNNNLLNDIHKVVTSLASKSQSPLTGETYRTTFTTLSEKIKSYIDPVMNYIQDQVKTPNNEQSKKIHNIHIDLDALLHYLLDDNAKPNPTDTKSKRTYIFDHHSDKLLSSLSSSISALSPSHFHGFHNPLLLDALKSGMSKFTEQLGHAYVNNYSGCKPVEKWGKPKEIDNLEKPGEKKTVTVLSTEGRNCAKVCLTILEGLRYELDGLRIGCKNPKFKSTKIHSGNIDDPAGTSTKKPKKQIKNPLGKAFADRGYNVASDADKQDGELRNTDDFTGPKIYNDLLVYKHSNSHNRETYQLVSDDDEKANKEKHGVIKKLVGYLRTYYEVTHHKYIPGAKAPCNINQMLQWTSGLRWDPMYAKISEYCKQLFPKPENDGDLSAYKLETSASIITAAYVQAEIREVCYYSQKALIAIVGYGHADGTYACDFYTNENNLHYPSNASSCLYMLVDILTRVCHQIRFVYKQCNNSAKSGGWSDCWYGQGVGGSAWNCNTMQCPGQAGDQTCSQKCDEHPSCGIKSPLQSFLEDGLQGFLPHTLTKLGCGIECSLGKHRGLPCKTPMGFNNIGTVASRSRTGEHIKNVLHEFCGKAYMPLSQMCNYLVCLLPSAPTTLGDMFGFYYNLLNDLSKNKEHRIDAFNKAVTSANFEEPTTLDITPLFKSSEHGAGANVKHLTGDLYSLVECTNKSKSTVGHPCGPYLRPLCRDVSVTFSVKHAAKYLSWVVYTTETFHSLLKKLYEECNGNCGAEQPKCRVNKCSKECTANKLPAGADSKHNESCGSIVKCQYTLPTLFKFGFVHENIEMLSDNSSKRTCKDLCTALNNVINEKENVKAALAEIIYRTIPDYLCKIRFPFMSLLLALWSLSLLYLLHITVVRLDALRIRSHLRSPASHRIAAQSLLAAARVKALANVKYFSP</sequence>
<protein>
    <recommendedName>
        <fullName evidence="6">C3H1-type domain-containing protein</fullName>
    </recommendedName>
</protein>
<dbReference type="EMBL" id="BDSA01000002">
    <property type="protein sequence ID" value="GBE60005.1"/>
    <property type="molecule type" value="Genomic_DNA"/>
</dbReference>
<evidence type="ECO:0000256" key="3">
    <source>
        <dbReference type="SAM" id="Phobius"/>
    </source>
</evidence>
<dbReference type="GeneID" id="39873775"/>
<name>A0A2H6KAJ5_9APIC</name>
<feature type="transmembrane region" description="Helical" evidence="3">
    <location>
        <begin position="1774"/>
        <end position="1797"/>
    </location>
</feature>
<keyword evidence="5" id="KW-1185">Reference proteome</keyword>
<reference evidence="4 5" key="1">
    <citation type="journal article" date="2017" name="BMC Genomics">
        <title>Whole-genome assembly of Babesia ovata and comparative genomics between closely related pathogens.</title>
        <authorList>
            <person name="Yamagishi J."/>
            <person name="Asada M."/>
            <person name="Hakimi H."/>
            <person name="Tanaka T.Q."/>
            <person name="Sugimoto C."/>
            <person name="Kawazu S."/>
        </authorList>
    </citation>
    <scope>NUCLEOTIDE SEQUENCE [LARGE SCALE GENOMIC DNA]</scope>
    <source>
        <strain evidence="4 5">Miyake</strain>
    </source>
</reference>
<keyword evidence="3" id="KW-0812">Transmembrane</keyword>
<dbReference type="RefSeq" id="XP_028866248.1">
    <property type="nucleotide sequence ID" value="XM_029010415.1"/>
</dbReference>
<keyword evidence="3" id="KW-1133">Transmembrane helix</keyword>